<dbReference type="Proteomes" id="UP000762253">
    <property type="component" value="Unassembled WGS sequence"/>
</dbReference>
<dbReference type="CDD" id="cd02520">
    <property type="entry name" value="Glucosylceramide_synthase"/>
    <property type="match status" value="1"/>
</dbReference>
<evidence type="ECO:0000256" key="1">
    <source>
        <dbReference type="ARBA" id="ARBA00004141"/>
    </source>
</evidence>
<keyword evidence="11" id="KW-1185">Reference proteome</keyword>
<reference evidence="10 11" key="1">
    <citation type="submission" date="2018-06" db="EMBL/GenBank/DDBJ databases">
        <title>Comparative genomics of Brasilonema spp. strains.</title>
        <authorList>
            <person name="Alvarenga D.O."/>
            <person name="Fiore M.F."/>
            <person name="Varani A.M."/>
        </authorList>
    </citation>
    <scope>NUCLEOTIDE SEQUENCE [LARGE SCALE GENOMIC DNA]</scope>
    <source>
        <strain evidence="10 11">UFV-OR1</strain>
    </source>
</reference>
<comment type="pathway">
    <text evidence="2">Lipid metabolism; sphingolipid metabolism.</text>
</comment>
<keyword evidence="4" id="KW-0328">Glycosyltransferase</keyword>
<evidence type="ECO:0000256" key="7">
    <source>
        <dbReference type="ARBA" id="ARBA00022989"/>
    </source>
</evidence>
<evidence type="ECO:0000256" key="6">
    <source>
        <dbReference type="ARBA" id="ARBA00022692"/>
    </source>
</evidence>
<feature type="transmembrane region" description="Helical" evidence="9">
    <location>
        <begin position="12"/>
        <end position="36"/>
    </location>
</feature>
<dbReference type="PANTHER" id="PTHR12726">
    <property type="entry name" value="CERAMIDE GLUCOSYLTRANSFERASE"/>
    <property type="match status" value="1"/>
</dbReference>
<dbReference type="Pfam" id="PF13506">
    <property type="entry name" value="Glyco_transf_21"/>
    <property type="match status" value="1"/>
</dbReference>
<protein>
    <submittedName>
        <fullName evidence="10">Glycosyl transferase</fullName>
    </submittedName>
</protein>
<evidence type="ECO:0000313" key="11">
    <source>
        <dbReference type="Proteomes" id="UP000762253"/>
    </source>
</evidence>
<dbReference type="SUPFAM" id="SSF53448">
    <property type="entry name" value="Nucleotide-diphospho-sugar transferases"/>
    <property type="match status" value="1"/>
</dbReference>
<keyword evidence="7 9" id="KW-1133">Transmembrane helix</keyword>
<comment type="pathway">
    <text evidence="3">Sphingolipid metabolism.</text>
</comment>
<evidence type="ECO:0000256" key="2">
    <source>
        <dbReference type="ARBA" id="ARBA00004760"/>
    </source>
</evidence>
<gene>
    <name evidence="10" type="ORF">DP115_34230</name>
</gene>
<dbReference type="Gene3D" id="3.90.550.10">
    <property type="entry name" value="Spore Coat Polysaccharide Biosynthesis Protein SpsA, Chain A"/>
    <property type="match status" value="1"/>
</dbReference>
<evidence type="ECO:0000256" key="4">
    <source>
        <dbReference type="ARBA" id="ARBA00022676"/>
    </source>
</evidence>
<comment type="caution">
    <text evidence="10">The sequence shown here is derived from an EMBL/GenBank/DDBJ whole genome shotgun (WGS) entry which is preliminary data.</text>
</comment>
<accession>A0ABX1MI65</accession>
<proteinExistence type="predicted"/>
<evidence type="ECO:0000256" key="3">
    <source>
        <dbReference type="ARBA" id="ARBA00004991"/>
    </source>
</evidence>
<dbReference type="RefSeq" id="WP_169269025.1">
    <property type="nucleotide sequence ID" value="NZ_QMEC01000354.1"/>
</dbReference>
<keyword evidence="8 9" id="KW-0472">Membrane</keyword>
<comment type="subcellular location">
    <subcellularLocation>
        <location evidence="1">Membrane</location>
        <topology evidence="1">Multi-pass membrane protein</topology>
    </subcellularLocation>
</comment>
<dbReference type="InterPro" id="IPR025993">
    <property type="entry name" value="Ceramide_glucosylTrfase"/>
</dbReference>
<name>A0ABX1MI65_9CYAN</name>
<dbReference type="GO" id="GO:0016740">
    <property type="term" value="F:transferase activity"/>
    <property type="evidence" value="ECO:0007669"/>
    <property type="project" value="UniProtKB-KW"/>
</dbReference>
<organism evidence="10 11">
    <name type="scientific">Brasilonema octagenarum UFV-OR1</name>
    <dbReference type="NCBI Taxonomy" id="417115"/>
    <lineage>
        <taxon>Bacteria</taxon>
        <taxon>Bacillati</taxon>
        <taxon>Cyanobacteriota</taxon>
        <taxon>Cyanophyceae</taxon>
        <taxon>Nostocales</taxon>
        <taxon>Scytonemataceae</taxon>
        <taxon>Brasilonema</taxon>
        <taxon>Octagenarum group</taxon>
    </lineage>
</organism>
<dbReference type="EMBL" id="QMEC01000354">
    <property type="protein sequence ID" value="NMF67510.1"/>
    <property type="molecule type" value="Genomic_DNA"/>
</dbReference>
<sequence>MHISTFSTTSFGLTIVSFLLFILCISAVLYYCYGIYAAIEFFSHQRQIDPDFHPPITILKPICGLDMDTYENFASFCQQDYPEYQIIFSVRATNDPSVQIVKKIINDFPEIDISLVISDRTIGTNLKVSNLANAEVEAKSSLLLLADSDVRVGPDYLRRVIQPMCDPAVGVVTCLYRPHVRGWVAIFEALGISTEYHANVLVARGVEGMKFALGPTIAIRKSALEGIGGFLAIADYLADDFQLGYLPTQAGYKVV</sequence>
<keyword evidence="5 10" id="KW-0808">Transferase</keyword>
<evidence type="ECO:0000256" key="5">
    <source>
        <dbReference type="ARBA" id="ARBA00022679"/>
    </source>
</evidence>
<evidence type="ECO:0000256" key="9">
    <source>
        <dbReference type="SAM" id="Phobius"/>
    </source>
</evidence>
<dbReference type="InterPro" id="IPR029044">
    <property type="entry name" value="Nucleotide-diphossugar_trans"/>
</dbReference>
<evidence type="ECO:0000256" key="8">
    <source>
        <dbReference type="ARBA" id="ARBA00023136"/>
    </source>
</evidence>
<evidence type="ECO:0000313" key="10">
    <source>
        <dbReference type="EMBL" id="NMF67510.1"/>
    </source>
</evidence>
<dbReference type="PANTHER" id="PTHR12726:SF0">
    <property type="entry name" value="CERAMIDE GLUCOSYLTRANSFERASE"/>
    <property type="match status" value="1"/>
</dbReference>
<keyword evidence="6 9" id="KW-0812">Transmembrane</keyword>
<feature type="non-terminal residue" evidence="10">
    <location>
        <position position="255"/>
    </location>
</feature>